<keyword evidence="3" id="KW-1185">Reference proteome</keyword>
<dbReference type="AlphaFoldDB" id="A0A0B1T6F6"/>
<evidence type="ECO:0000313" key="2">
    <source>
        <dbReference type="EMBL" id="KHJ90985.1"/>
    </source>
</evidence>
<keyword evidence="1" id="KW-1133">Transmembrane helix</keyword>
<protein>
    <submittedName>
        <fullName evidence="2">Uncharacterized protein</fullName>
    </submittedName>
</protein>
<accession>A0A0B1T6F6</accession>
<feature type="transmembrane region" description="Helical" evidence="1">
    <location>
        <begin position="50"/>
        <end position="71"/>
    </location>
</feature>
<name>A0A0B1T6F6_OESDE</name>
<evidence type="ECO:0000313" key="3">
    <source>
        <dbReference type="Proteomes" id="UP000053660"/>
    </source>
</evidence>
<keyword evidence="1" id="KW-0812">Transmembrane</keyword>
<reference evidence="2 3" key="1">
    <citation type="submission" date="2014-03" db="EMBL/GenBank/DDBJ databases">
        <title>Draft genome of the hookworm Oesophagostomum dentatum.</title>
        <authorList>
            <person name="Mitreva M."/>
        </authorList>
    </citation>
    <scope>NUCLEOTIDE SEQUENCE [LARGE SCALE GENOMIC DNA]</scope>
    <source>
        <strain evidence="2 3">OD-Hann</strain>
    </source>
</reference>
<dbReference type="PROSITE" id="PS51257">
    <property type="entry name" value="PROKAR_LIPOPROTEIN"/>
    <property type="match status" value="1"/>
</dbReference>
<feature type="transmembrane region" description="Helical" evidence="1">
    <location>
        <begin position="12"/>
        <end position="38"/>
    </location>
</feature>
<evidence type="ECO:0000256" key="1">
    <source>
        <dbReference type="SAM" id="Phobius"/>
    </source>
</evidence>
<proteinExistence type="predicted"/>
<sequence>MLEDVFRNGYIVFVVIASLVISVLLLLSFIVAISCHAFRGGKTMPGKRTITCAIFSFMFCFCMAGLGTILFSNSIDHVREALDALPMQLNKSLEGMF</sequence>
<dbReference type="Proteomes" id="UP000053660">
    <property type="component" value="Unassembled WGS sequence"/>
</dbReference>
<organism evidence="2 3">
    <name type="scientific">Oesophagostomum dentatum</name>
    <name type="common">Nodular worm</name>
    <dbReference type="NCBI Taxonomy" id="61180"/>
    <lineage>
        <taxon>Eukaryota</taxon>
        <taxon>Metazoa</taxon>
        <taxon>Ecdysozoa</taxon>
        <taxon>Nematoda</taxon>
        <taxon>Chromadorea</taxon>
        <taxon>Rhabditida</taxon>
        <taxon>Rhabditina</taxon>
        <taxon>Rhabditomorpha</taxon>
        <taxon>Strongyloidea</taxon>
        <taxon>Strongylidae</taxon>
        <taxon>Oesophagostomum</taxon>
    </lineage>
</organism>
<dbReference type="EMBL" id="KN552463">
    <property type="protein sequence ID" value="KHJ90985.1"/>
    <property type="molecule type" value="Genomic_DNA"/>
</dbReference>
<gene>
    <name evidence="2" type="ORF">OESDEN_09157</name>
</gene>
<keyword evidence="1" id="KW-0472">Membrane</keyword>